<sequence>MKKEKIETMFSSMENFSSTPPPELWDAIEKELDTPKKKKRVVVWWFAAASLLVGIGIPAYLFFQTQSNPLLNGVGTDSNSKVVYKESSSPKNSSSENPSSEKVSVKSSTTIVSDKSLKENHNAVVVVSNPATENQSTTAQPNNIGSKSNQYSQKNDAQKTAKGVGQSNKEESYSPFATLQQKVKNNAVIPQTTGNSSAIATTESQSQSKSEVIFNASNKNEKIGNTIANDVKSNSNVSEVNNKSTDKNTVIAALNPDTNTKEQIQIQQELAVLEQKAKGEEREPKDKKDKKQEALSKWSMQVVAGVNTSQNYSNQQTLGVKGEAQQGKTYGVTTHYKLNKKWSVGSGLKVNELGQQLSGVPYYNSQMMQNMGISGAIVNADKVHVDAITTNANYIFLPQTESMMVRSSDFSSGDISQNLKYVELPFTVSYVLFQQKKTNIHLNTGGFVGKLVSNQFFLNGESIGASNQVNDMVYGTLLSSTLQYKVFPATHLFVEPGMNLFSSPLKEQSFNQFQWSFNFGVHFDF</sequence>
<dbReference type="EMBL" id="JBCGDP010000017">
    <property type="protein sequence ID" value="MEM0577967.1"/>
    <property type="molecule type" value="Genomic_DNA"/>
</dbReference>
<keyword evidence="4" id="KW-1185">Reference proteome</keyword>
<dbReference type="RefSeq" id="WP_342692820.1">
    <property type="nucleotide sequence ID" value="NZ_JBCGDP010000017.1"/>
</dbReference>
<feature type="region of interest" description="Disordered" evidence="1">
    <location>
        <begin position="82"/>
        <end position="114"/>
    </location>
</feature>
<feature type="compositionally biased region" description="Low complexity" evidence="1">
    <location>
        <begin position="85"/>
        <end position="108"/>
    </location>
</feature>
<organism evidence="3 4">
    <name type="scientific">Flavobacterium polysaccharolyticum</name>
    <dbReference type="NCBI Taxonomy" id="3133148"/>
    <lineage>
        <taxon>Bacteria</taxon>
        <taxon>Pseudomonadati</taxon>
        <taxon>Bacteroidota</taxon>
        <taxon>Flavobacteriia</taxon>
        <taxon>Flavobacteriales</taxon>
        <taxon>Flavobacteriaceae</taxon>
        <taxon>Flavobacterium</taxon>
    </lineage>
</organism>
<evidence type="ECO:0000256" key="2">
    <source>
        <dbReference type="SAM" id="Phobius"/>
    </source>
</evidence>
<keyword evidence="2" id="KW-0812">Transmembrane</keyword>
<feature type="compositionally biased region" description="Polar residues" evidence="1">
    <location>
        <begin position="129"/>
        <end position="155"/>
    </location>
</feature>
<keyword evidence="2" id="KW-0472">Membrane</keyword>
<evidence type="ECO:0000313" key="4">
    <source>
        <dbReference type="Proteomes" id="UP001468798"/>
    </source>
</evidence>
<accession>A0ABU9NVX4</accession>
<proteinExistence type="predicted"/>
<dbReference type="Proteomes" id="UP001468798">
    <property type="component" value="Unassembled WGS sequence"/>
</dbReference>
<feature type="transmembrane region" description="Helical" evidence="2">
    <location>
        <begin position="42"/>
        <end position="63"/>
    </location>
</feature>
<comment type="caution">
    <text evidence="3">The sequence shown here is derived from an EMBL/GenBank/DDBJ whole genome shotgun (WGS) entry which is preliminary data.</text>
</comment>
<evidence type="ECO:0008006" key="5">
    <source>
        <dbReference type="Google" id="ProtNLM"/>
    </source>
</evidence>
<protein>
    <recommendedName>
        <fullName evidence="5">Outer membrane protein beta-barrel domain-containing protein</fullName>
    </recommendedName>
</protein>
<gene>
    <name evidence="3" type="ORF">WFZ86_15805</name>
</gene>
<evidence type="ECO:0000313" key="3">
    <source>
        <dbReference type="EMBL" id="MEM0577967.1"/>
    </source>
</evidence>
<reference evidence="3 4" key="1">
    <citation type="submission" date="2024-03" db="EMBL/GenBank/DDBJ databases">
        <title>Two novel species of the genus Flavobacterium exhibiting potentially degradation of complex polysaccharides.</title>
        <authorList>
            <person name="Lian X."/>
        </authorList>
    </citation>
    <scope>NUCLEOTIDE SEQUENCE [LARGE SCALE GENOMIC DNA]</scope>
    <source>
        <strain evidence="3 4">N6</strain>
    </source>
</reference>
<evidence type="ECO:0000256" key="1">
    <source>
        <dbReference type="SAM" id="MobiDB-lite"/>
    </source>
</evidence>
<name>A0ABU9NVX4_9FLAO</name>
<keyword evidence="2" id="KW-1133">Transmembrane helix</keyword>
<feature type="region of interest" description="Disordered" evidence="1">
    <location>
        <begin position="127"/>
        <end position="172"/>
    </location>
</feature>